<keyword evidence="11" id="KW-1185">Reference proteome</keyword>
<dbReference type="OrthoDB" id="9002785at2"/>
<dbReference type="Pfam" id="PF00082">
    <property type="entry name" value="Peptidase_S8"/>
    <property type="match status" value="1"/>
</dbReference>
<evidence type="ECO:0000256" key="4">
    <source>
        <dbReference type="ARBA" id="ARBA00022825"/>
    </source>
</evidence>
<dbReference type="PANTHER" id="PTHR14218:SF15">
    <property type="entry name" value="TRIPEPTIDYL-PEPTIDASE 1"/>
    <property type="match status" value="1"/>
</dbReference>
<dbReference type="GO" id="GO:0008240">
    <property type="term" value="F:tripeptidyl-peptidase activity"/>
    <property type="evidence" value="ECO:0007669"/>
    <property type="project" value="TreeGrafter"/>
</dbReference>
<feature type="binding site" evidence="7">
    <location>
        <position position="473"/>
    </location>
    <ligand>
        <name>Ca(2+)</name>
        <dbReference type="ChEBI" id="CHEBI:29108"/>
    </ligand>
</feature>
<dbReference type="InterPro" id="IPR015366">
    <property type="entry name" value="S53_propep"/>
</dbReference>
<dbReference type="SMART" id="SM00944">
    <property type="entry name" value="Pro-kuma_activ"/>
    <property type="match status" value="1"/>
</dbReference>
<evidence type="ECO:0000256" key="2">
    <source>
        <dbReference type="ARBA" id="ARBA00022723"/>
    </source>
</evidence>
<reference evidence="10 11" key="1">
    <citation type="submission" date="2014-07" db="EMBL/GenBank/DDBJ databases">
        <title>Complete Genome Sequence of Dyella japonica Strain A8 Isolated from Malaysian Tropical Soil.</title>
        <authorList>
            <person name="Hui R.K.H."/>
            <person name="Chen J.-W."/>
            <person name="Chan K.-G."/>
            <person name="Leung F.C.C."/>
        </authorList>
    </citation>
    <scope>NUCLEOTIDE SEQUENCE [LARGE SCALE GENOMIC DNA]</scope>
    <source>
        <strain evidence="10 11">A8</strain>
    </source>
</reference>
<keyword evidence="6" id="KW-0865">Zymogen</keyword>
<feature type="region of interest" description="Disordered" evidence="8">
    <location>
        <begin position="39"/>
        <end position="61"/>
    </location>
</feature>
<keyword evidence="5 7" id="KW-0106">Calcium</keyword>
<accession>A0A075JYH6</accession>
<dbReference type="Pfam" id="PF09286">
    <property type="entry name" value="Pro-kuma_activ"/>
    <property type="match status" value="1"/>
</dbReference>
<gene>
    <name evidence="10" type="ORF">HY57_04900</name>
</gene>
<dbReference type="GO" id="GO:0006508">
    <property type="term" value="P:proteolysis"/>
    <property type="evidence" value="ECO:0007669"/>
    <property type="project" value="UniProtKB-KW"/>
</dbReference>
<keyword evidence="2 7" id="KW-0479">Metal-binding</keyword>
<dbReference type="Gene3D" id="3.40.50.200">
    <property type="entry name" value="Peptidase S8/S53 domain"/>
    <property type="match status" value="1"/>
</dbReference>
<dbReference type="GO" id="GO:0004252">
    <property type="term" value="F:serine-type endopeptidase activity"/>
    <property type="evidence" value="ECO:0007669"/>
    <property type="project" value="UniProtKB-UniRule"/>
</dbReference>
<comment type="cofactor">
    <cofactor evidence="7">
        <name>Ca(2+)</name>
        <dbReference type="ChEBI" id="CHEBI:29108"/>
    </cofactor>
    <text evidence="7">Binds 1 Ca(2+) ion per subunit.</text>
</comment>
<dbReference type="PROSITE" id="PS51695">
    <property type="entry name" value="SEDOLISIN"/>
    <property type="match status" value="1"/>
</dbReference>
<evidence type="ECO:0000256" key="8">
    <source>
        <dbReference type="SAM" id="MobiDB-lite"/>
    </source>
</evidence>
<feature type="active site" description="Charge relay system" evidence="7">
    <location>
        <position position="240"/>
    </location>
</feature>
<feature type="binding site" evidence="7">
    <location>
        <position position="487"/>
    </location>
    <ligand>
        <name>Ca(2+)</name>
        <dbReference type="ChEBI" id="CHEBI:29108"/>
    </ligand>
</feature>
<keyword evidence="1 7" id="KW-0645">Protease</keyword>
<evidence type="ECO:0000313" key="11">
    <source>
        <dbReference type="Proteomes" id="UP000027987"/>
    </source>
</evidence>
<evidence type="ECO:0000256" key="5">
    <source>
        <dbReference type="ARBA" id="ARBA00022837"/>
    </source>
</evidence>
<feature type="region of interest" description="Disordered" evidence="8">
    <location>
        <begin position="508"/>
        <end position="552"/>
    </location>
</feature>
<protein>
    <submittedName>
        <fullName evidence="10">Peptidase S53</fullName>
    </submittedName>
</protein>
<dbReference type="AlphaFoldDB" id="A0A075JYH6"/>
<dbReference type="Proteomes" id="UP000027987">
    <property type="component" value="Chromosome"/>
</dbReference>
<dbReference type="InterPro" id="IPR050819">
    <property type="entry name" value="Tripeptidyl-peptidase_I"/>
</dbReference>
<dbReference type="KEGG" id="dja:HY57_04900"/>
<keyword evidence="4 7" id="KW-0720">Serine protease</keyword>
<dbReference type="SUPFAM" id="SSF54897">
    <property type="entry name" value="Protease propeptides/inhibitors"/>
    <property type="match status" value="1"/>
</dbReference>
<dbReference type="RefSeq" id="WP_019463523.1">
    <property type="nucleotide sequence ID" value="NZ_ALOY01000040.1"/>
</dbReference>
<evidence type="ECO:0000313" key="10">
    <source>
        <dbReference type="EMBL" id="AIF46645.1"/>
    </source>
</evidence>
<dbReference type="HOGENOM" id="CLU_012501_0_1_6"/>
<name>A0A075JYH6_9GAMM</name>
<keyword evidence="3 7" id="KW-0378">Hydrolase</keyword>
<dbReference type="SUPFAM" id="SSF52743">
    <property type="entry name" value="Subtilisin-like"/>
    <property type="match status" value="1"/>
</dbReference>
<dbReference type="STRING" id="1217721.HY57_04900"/>
<sequence length="552" mass="56946">MSTTAARRHHWPLANEARYLGPHEGTEPMDVTIVMRHRGGRHPEPATWPHQPALPRADFGTQWGADPADADVIRKFASEHGLTEISCALNRRVMHLRGTPQQLQQAFGVAFGSYQMPDGGPAMIGCHLPPSLPSTISPSVIAVLGLDKRPIARPHFRRAATPPATTYTPVQLGSLYQFPANLDGTGQTVAVIELGGGFTQTDFTSYMQSLGLKVPAVNVVSVQGGTSQPGGDADGEVMLDVEVIGALAPGAAIALYFAPNTDQGFYEAISQAAHDAANHPSVISISWGGPEDNWSASSLSAMQSALQDAAAMGVTVTVACGDSGYTDGESDNNPHVDFPASSPYALACGGTTLHGAGTAITSEVVWNDLSTNEGATGGGVSASFALPTWQQSSKVPAGANGYVGRGLPDVAGDADPNTGYQVLVDGQSQVIGGTSAVAPLWAALIARFNQQLGQSVGDPHAALYGIGESAFNDITQGNNGKFNATAGWDACTGLGTPKGQTLLDALAALKGGGGTTAPSPPTNPTSPSKPTKPTKPKKPTKPTKPSKPKPSK</sequence>
<dbReference type="EMBL" id="CP008884">
    <property type="protein sequence ID" value="AIF46645.1"/>
    <property type="molecule type" value="Genomic_DNA"/>
</dbReference>
<dbReference type="PANTHER" id="PTHR14218">
    <property type="entry name" value="PROTEASE S8 TRIPEPTIDYL PEPTIDASE I CLN2"/>
    <property type="match status" value="1"/>
</dbReference>
<dbReference type="GO" id="GO:0046872">
    <property type="term" value="F:metal ion binding"/>
    <property type="evidence" value="ECO:0007669"/>
    <property type="project" value="UniProtKB-UniRule"/>
</dbReference>
<feature type="active site" description="Charge relay system" evidence="7">
    <location>
        <position position="435"/>
    </location>
</feature>
<dbReference type="PATRIC" id="fig|1217721.7.peg.1027"/>
<evidence type="ECO:0000259" key="9">
    <source>
        <dbReference type="PROSITE" id="PS51695"/>
    </source>
</evidence>
<feature type="compositionally biased region" description="Basic residues" evidence="8">
    <location>
        <begin position="532"/>
        <end position="552"/>
    </location>
</feature>
<evidence type="ECO:0000256" key="7">
    <source>
        <dbReference type="PROSITE-ProRule" id="PRU01032"/>
    </source>
</evidence>
<organism evidence="10 11">
    <name type="scientific">Dyella japonica A8</name>
    <dbReference type="NCBI Taxonomy" id="1217721"/>
    <lineage>
        <taxon>Bacteria</taxon>
        <taxon>Pseudomonadati</taxon>
        <taxon>Pseudomonadota</taxon>
        <taxon>Gammaproteobacteria</taxon>
        <taxon>Lysobacterales</taxon>
        <taxon>Rhodanobacteraceae</taxon>
        <taxon>Dyella</taxon>
    </lineage>
</organism>
<dbReference type="InterPro" id="IPR030400">
    <property type="entry name" value="Sedolisin_dom"/>
</dbReference>
<evidence type="ECO:0000256" key="3">
    <source>
        <dbReference type="ARBA" id="ARBA00022801"/>
    </source>
</evidence>
<dbReference type="InterPro" id="IPR036852">
    <property type="entry name" value="Peptidase_S8/S53_dom_sf"/>
</dbReference>
<evidence type="ECO:0000256" key="6">
    <source>
        <dbReference type="ARBA" id="ARBA00023145"/>
    </source>
</evidence>
<feature type="binding site" evidence="7">
    <location>
        <position position="474"/>
    </location>
    <ligand>
        <name>Ca(2+)</name>
        <dbReference type="ChEBI" id="CHEBI:29108"/>
    </ligand>
</feature>
<dbReference type="InterPro" id="IPR000209">
    <property type="entry name" value="Peptidase_S8/S53_dom"/>
</dbReference>
<feature type="active site" description="Charge relay system" evidence="7">
    <location>
        <position position="236"/>
    </location>
</feature>
<evidence type="ECO:0000256" key="1">
    <source>
        <dbReference type="ARBA" id="ARBA00022670"/>
    </source>
</evidence>
<feature type="domain" description="Peptidase S53" evidence="9">
    <location>
        <begin position="166"/>
        <end position="509"/>
    </location>
</feature>
<dbReference type="CDD" id="cd04056">
    <property type="entry name" value="Peptidases_S53"/>
    <property type="match status" value="1"/>
</dbReference>
<feature type="binding site" evidence="7">
    <location>
        <position position="489"/>
    </location>
    <ligand>
        <name>Ca(2+)</name>
        <dbReference type="ChEBI" id="CHEBI:29108"/>
    </ligand>
</feature>
<proteinExistence type="predicted"/>